<accession>A0AAI9F1L5</accession>
<evidence type="ECO:0000313" key="2">
    <source>
        <dbReference type="Proteomes" id="UP000003288"/>
    </source>
</evidence>
<gene>
    <name evidence="1" type="ORF">CMTB2_07705</name>
</gene>
<reference evidence="1 2" key="1">
    <citation type="journal article" date="2011" name="Stand. Genomic Sci.">
        <title>Draft genome sequence of Caminibacter mediatlanticus strain TB-2, an epsilonproteobacterium isolated from a deep-sea hydrothermal vent.</title>
        <authorList>
            <person name="Giovannelli D."/>
            <person name="Ferriera S."/>
            <person name="Johnson J."/>
            <person name="Kravitz S."/>
            <person name="Perez-Rodriguez I."/>
            <person name="Ricci J."/>
            <person name="O'Brien C."/>
            <person name="Voordeckers J.W."/>
            <person name="Bini E."/>
            <person name="Vetriani C."/>
        </authorList>
    </citation>
    <scope>NUCLEOTIDE SEQUENCE [LARGE SCALE GENOMIC DNA]</scope>
    <source>
        <strain evidence="1 2">TB-2</strain>
    </source>
</reference>
<dbReference type="Proteomes" id="UP000003288">
    <property type="component" value="Unassembled WGS sequence"/>
</dbReference>
<organism evidence="1 2">
    <name type="scientific">Caminibacter mediatlanticus TB-2</name>
    <dbReference type="NCBI Taxonomy" id="391592"/>
    <lineage>
        <taxon>Bacteria</taxon>
        <taxon>Pseudomonadati</taxon>
        <taxon>Campylobacterota</taxon>
        <taxon>Epsilonproteobacteria</taxon>
        <taxon>Nautiliales</taxon>
        <taxon>Nautiliaceae</taxon>
        <taxon>Caminibacter</taxon>
    </lineage>
</organism>
<proteinExistence type="predicted"/>
<evidence type="ECO:0000313" key="1">
    <source>
        <dbReference type="EMBL" id="EDM22878.1"/>
    </source>
</evidence>
<dbReference type="AlphaFoldDB" id="A0AAI9F1L5"/>
<name>A0AAI9F1L5_9BACT</name>
<dbReference type="EMBL" id="ABCJ01000019">
    <property type="protein sequence ID" value="EDM22878.1"/>
    <property type="molecule type" value="Genomic_DNA"/>
</dbReference>
<protein>
    <submittedName>
        <fullName evidence="1">Uncharacterized protein</fullName>
    </submittedName>
</protein>
<sequence length="140" mass="17091">MKETKEYKKVIEYANRLYEKAKEYLKNEEFEKAKKIALTLSQIPPFEEKAEKILRRIEIILRFLSFISNKEYEKVFEYVRLYPFLKELKSYKEFIKEYEENVFKAEVLMGKGKKEEANKLLNTYDNRFTSKRVEKIKSLF</sequence>
<comment type="caution">
    <text evidence="1">The sequence shown here is derived from an EMBL/GenBank/DDBJ whole genome shotgun (WGS) entry which is preliminary data.</text>
</comment>